<dbReference type="Proteomes" id="UP000655868">
    <property type="component" value="Unassembled WGS sequence"/>
</dbReference>
<comment type="caution">
    <text evidence="1">The sequence shown here is derived from an EMBL/GenBank/DDBJ whole genome shotgun (WGS) entry which is preliminary data.</text>
</comment>
<organism evidence="1 2">
    <name type="scientific">Antrihabitans stalagmiti</name>
    <dbReference type="NCBI Taxonomy" id="2799499"/>
    <lineage>
        <taxon>Bacteria</taxon>
        <taxon>Bacillati</taxon>
        <taxon>Actinomycetota</taxon>
        <taxon>Actinomycetes</taxon>
        <taxon>Mycobacteriales</taxon>
        <taxon>Nocardiaceae</taxon>
        <taxon>Antrihabitans</taxon>
    </lineage>
</organism>
<keyword evidence="2" id="KW-1185">Reference proteome</keyword>
<accession>A0A934NMC6</accession>
<dbReference type="EMBL" id="JAEMNV010000001">
    <property type="protein sequence ID" value="MBJ8337809.1"/>
    <property type="molecule type" value="Genomic_DNA"/>
</dbReference>
<dbReference type="AlphaFoldDB" id="A0A934NMC6"/>
<name>A0A934NMC6_9NOCA</name>
<reference evidence="1" key="1">
    <citation type="submission" date="2020-12" db="EMBL/GenBank/DDBJ databases">
        <title>Antrihabitans popcorni sp. nov. and Antrihabitans auranticaus sp. nov., isolated from a larva cave.</title>
        <authorList>
            <person name="Lee S.D."/>
            <person name="Kim I.S."/>
        </authorList>
    </citation>
    <scope>NUCLEOTIDE SEQUENCE</scope>
    <source>
        <strain evidence="1">YC3-6</strain>
    </source>
</reference>
<sequence length="159" mass="16958">MWPNEWPAIPRAIAMATYSAEAAARAGSADQFGTAIAELSAIPFEQVAAVQFRVIRELMETLHPDGLEGDDVSEVLGRCARAAAPWWQGLDIQFLAVVITGALGVAEVEETPRGRDNRVVIESAVLVIADLAGAAKVATKDYIARAVSDIARAETIEMP</sequence>
<protein>
    <submittedName>
        <fullName evidence="1">Uncharacterized protein</fullName>
    </submittedName>
</protein>
<evidence type="ECO:0000313" key="1">
    <source>
        <dbReference type="EMBL" id="MBJ8337809.1"/>
    </source>
</evidence>
<evidence type="ECO:0000313" key="2">
    <source>
        <dbReference type="Proteomes" id="UP000655868"/>
    </source>
</evidence>
<proteinExistence type="predicted"/>
<gene>
    <name evidence="1" type="ORF">JGU71_02825</name>
</gene>